<evidence type="ECO:0000256" key="1">
    <source>
        <dbReference type="ARBA" id="ARBA00004651"/>
    </source>
</evidence>
<name>A0A2V2MVI5_9EURY</name>
<evidence type="ECO:0000256" key="4">
    <source>
        <dbReference type="ARBA" id="ARBA00022989"/>
    </source>
</evidence>
<evidence type="ECO:0000256" key="6">
    <source>
        <dbReference type="SAM" id="Phobius"/>
    </source>
</evidence>
<evidence type="ECO:0000313" key="8">
    <source>
        <dbReference type="Proteomes" id="UP000245934"/>
    </source>
</evidence>
<keyword evidence="5 6" id="KW-0472">Membrane</keyword>
<dbReference type="GO" id="GO:0005886">
    <property type="term" value="C:plasma membrane"/>
    <property type="evidence" value="ECO:0007669"/>
    <property type="project" value="UniProtKB-SubCell"/>
</dbReference>
<dbReference type="AlphaFoldDB" id="A0A2V2MVI5"/>
<comment type="subcellular location">
    <subcellularLocation>
        <location evidence="1">Cell membrane</location>
        <topology evidence="1">Multi-pass membrane protein</topology>
    </subcellularLocation>
</comment>
<sequence>MFNIHFSSIYEILKGLIIPIVIGIIAWWVGTLIPILGGPVVAILIGLIIGQVFGLRKEWAPGLTFAVKRILQGSIVFLGFGMSLSEVARIGISGLPVMIGTLVLCIACGFIIGRILDVEYETRSLVTYGTAICGASAIATMSVVMKASGPAIAISITVIILYNVLGAVLFPILGHMLGLSQEAFGLWAGTAVNDTSSVMAAATVYGALATSYAVVVKLTRTLAIVPLAIFQSWFQNRNVPPEDRDCTKWYRLVPPFIVLFLVAAVMQSVGLIPEILNDPLKFLAHFGITVAMAAVGMSSSLTAVKDAGWRPIALGGILWIIVATSSLVLQWVTGQI</sequence>
<dbReference type="GeneID" id="97607965"/>
<gene>
    <name evidence="7" type="ORF">DLD82_16340</name>
</gene>
<keyword evidence="3 6" id="KW-0812">Transmembrane</keyword>
<dbReference type="InterPro" id="IPR018383">
    <property type="entry name" value="UPF0324_pro"/>
</dbReference>
<feature type="transmembrane region" description="Helical" evidence="6">
    <location>
        <begin position="125"/>
        <end position="145"/>
    </location>
</feature>
<evidence type="ECO:0000313" key="7">
    <source>
        <dbReference type="EMBL" id="PWR70235.1"/>
    </source>
</evidence>
<dbReference type="EMBL" id="QGMZ01000045">
    <property type="protein sequence ID" value="PWR70235.1"/>
    <property type="molecule type" value="Genomic_DNA"/>
</dbReference>
<comment type="caution">
    <text evidence="7">The sequence shown here is derived from an EMBL/GenBank/DDBJ whole genome shotgun (WGS) entry which is preliminary data.</text>
</comment>
<keyword evidence="2" id="KW-1003">Cell membrane</keyword>
<feature type="transmembrane region" description="Helical" evidence="6">
    <location>
        <begin position="282"/>
        <end position="304"/>
    </location>
</feature>
<evidence type="ECO:0000256" key="3">
    <source>
        <dbReference type="ARBA" id="ARBA00022692"/>
    </source>
</evidence>
<dbReference type="PANTHER" id="PTHR30106:SF1">
    <property type="entry name" value="UPF0324 MEMBRANE PROTEIN FN0533"/>
    <property type="match status" value="1"/>
</dbReference>
<protein>
    <submittedName>
        <fullName evidence="7">Putative sulfate exporter family transporter</fullName>
    </submittedName>
</protein>
<proteinExistence type="predicted"/>
<keyword evidence="8" id="KW-1185">Reference proteome</keyword>
<accession>A0A2V2MVI5</accession>
<organism evidence="7 8">
    <name type="scientific">Methanospirillum stamsii</name>
    <dbReference type="NCBI Taxonomy" id="1277351"/>
    <lineage>
        <taxon>Archaea</taxon>
        <taxon>Methanobacteriati</taxon>
        <taxon>Methanobacteriota</taxon>
        <taxon>Stenosarchaea group</taxon>
        <taxon>Methanomicrobia</taxon>
        <taxon>Methanomicrobiales</taxon>
        <taxon>Methanospirillaceae</taxon>
        <taxon>Methanospirillum</taxon>
    </lineage>
</organism>
<dbReference type="OrthoDB" id="117485at2157"/>
<feature type="transmembrane region" description="Helical" evidence="6">
    <location>
        <begin position="311"/>
        <end position="332"/>
    </location>
</feature>
<feature type="transmembrane region" description="Helical" evidence="6">
    <location>
        <begin position="255"/>
        <end position="276"/>
    </location>
</feature>
<feature type="transmembrane region" description="Helical" evidence="6">
    <location>
        <begin position="214"/>
        <end position="234"/>
    </location>
</feature>
<feature type="transmembrane region" description="Helical" evidence="6">
    <location>
        <begin position="35"/>
        <end position="54"/>
    </location>
</feature>
<dbReference type="Pfam" id="PF03601">
    <property type="entry name" value="Cons_hypoth698"/>
    <property type="match status" value="1"/>
</dbReference>
<reference evidence="7 8" key="1">
    <citation type="submission" date="2018-05" db="EMBL/GenBank/DDBJ databases">
        <title>Draft genome of Methanospirillum stamsii Pt1.</title>
        <authorList>
            <person name="Dueholm M.S."/>
            <person name="Nielsen P.H."/>
            <person name="Bakmann L.F."/>
            <person name="Otzen D.E."/>
        </authorList>
    </citation>
    <scope>NUCLEOTIDE SEQUENCE [LARGE SCALE GENOMIC DNA]</scope>
    <source>
        <strain evidence="7 8">Pt1</strain>
    </source>
</reference>
<dbReference type="Proteomes" id="UP000245934">
    <property type="component" value="Unassembled WGS sequence"/>
</dbReference>
<evidence type="ECO:0000256" key="2">
    <source>
        <dbReference type="ARBA" id="ARBA00022475"/>
    </source>
</evidence>
<dbReference type="PANTHER" id="PTHR30106">
    <property type="entry name" value="INNER MEMBRANE PROTEIN YEIH-RELATED"/>
    <property type="match status" value="1"/>
</dbReference>
<feature type="transmembrane region" description="Helical" evidence="6">
    <location>
        <begin position="12"/>
        <end position="29"/>
    </location>
</feature>
<feature type="transmembrane region" description="Helical" evidence="6">
    <location>
        <begin position="90"/>
        <end position="113"/>
    </location>
</feature>
<dbReference type="RefSeq" id="WP_109942201.1">
    <property type="nucleotide sequence ID" value="NZ_CP176366.1"/>
</dbReference>
<evidence type="ECO:0000256" key="5">
    <source>
        <dbReference type="ARBA" id="ARBA00023136"/>
    </source>
</evidence>
<feature type="transmembrane region" description="Helical" evidence="6">
    <location>
        <begin position="151"/>
        <end position="172"/>
    </location>
</feature>
<keyword evidence="4 6" id="KW-1133">Transmembrane helix</keyword>